<sequence>ELNKVEGFHSGSEIRYVGIEGMGCTSSKKVLRTKSFKPNLHRPFPRVAAIPIIEDFLLANGNEQFVALICRNDSITKQVPAATKQETLPSSISKDNEGKGVISGNPKMLWSDLQSGGPLSEEESEKHTPAEEEESEKYKAAEEGSEKDRATEEDKAEIIYTCELMDGLEDGEADHTSEKPTDNGDGTRLIRTAGRSKSMGYFHTLEEYDVLAKSKTSHTSEKPTENSDEAGLIRTAGRSKSMEYIHTVEEYDAVLARSETSPTLEENDVVLARIKTSLWDRNSKRYFYYLGHKCLDIVTKSTLSSIFSTSPLPPKPPKPRNMTPTMIDWKEDSKDDHCALESSFLQAASKQSDVGNEVISRKNNSVSEIVPENTGTQEDNHLIEANEGKVYLEERNSETIQSTEKNSRKRSLHERAKVNDLGGISIPSTPEFSAVGSLREWLNGGGHLYSPGVSITPSFGSYFHGNQRSTSNVTVNPVQFRIDEAEIEIHSPSALELDKQASINVDSGVYSDGRLPAIEKEYWDSPLFDPELLASFERDLEQLSEEEKCLLRQIDDGSYFRDCHLEDGEDDLHDSRRVEDIPYPE</sequence>
<protein>
    <submittedName>
        <fullName evidence="2">Uncharacterized protein</fullName>
    </submittedName>
</protein>
<reference evidence="2 3" key="1">
    <citation type="journal article" date="2021" name="Nat. Plants">
        <title>The Taxus genome provides insights into paclitaxel biosynthesis.</title>
        <authorList>
            <person name="Xiong X."/>
            <person name="Gou J."/>
            <person name="Liao Q."/>
            <person name="Li Y."/>
            <person name="Zhou Q."/>
            <person name="Bi G."/>
            <person name="Li C."/>
            <person name="Du R."/>
            <person name="Wang X."/>
            <person name="Sun T."/>
            <person name="Guo L."/>
            <person name="Liang H."/>
            <person name="Lu P."/>
            <person name="Wu Y."/>
            <person name="Zhang Z."/>
            <person name="Ro D.K."/>
            <person name="Shang Y."/>
            <person name="Huang S."/>
            <person name="Yan J."/>
        </authorList>
    </citation>
    <scope>NUCLEOTIDE SEQUENCE [LARGE SCALE GENOMIC DNA]</scope>
    <source>
        <strain evidence="2">Ta-2019</strain>
    </source>
</reference>
<organism evidence="2 3">
    <name type="scientific">Taxus chinensis</name>
    <name type="common">Chinese yew</name>
    <name type="synonym">Taxus wallichiana var. chinensis</name>
    <dbReference type="NCBI Taxonomy" id="29808"/>
    <lineage>
        <taxon>Eukaryota</taxon>
        <taxon>Viridiplantae</taxon>
        <taxon>Streptophyta</taxon>
        <taxon>Embryophyta</taxon>
        <taxon>Tracheophyta</taxon>
        <taxon>Spermatophyta</taxon>
        <taxon>Pinopsida</taxon>
        <taxon>Pinidae</taxon>
        <taxon>Conifers II</taxon>
        <taxon>Cupressales</taxon>
        <taxon>Taxaceae</taxon>
        <taxon>Taxus</taxon>
    </lineage>
</organism>
<name>A0AA38FE91_TAXCH</name>
<feature type="compositionally biased region" description="Basic and acidic residues" evidence="1">
    <location>
        <begin position="124"/>
        <end position="153"/>
    </location>
</feature>
<evidence type="ECO:0000313" key="3">
    <source>
        <dbReference type="Proteomes" id="UP000824469"/>
    </source>
</evidence>
<evidence type="ECO:0000256" key="1">
    <source>
        <dbReference type="SAM" id="MobiDB-lite"/>
    </source>
</evidence>
<dbReference type="OMA" id="THEMVGI"/>
<dbReference type="EMBL" id="JAHRHJ020000010">
    <property type="protein sequence ID" value="KAH9297836.1"/>
    <property type="molecule type" value="Genomic_DNA"/>
</dbReference>
<comment type="caution">
    <text evidence="2">The sequence shown here is derived from an EMBL/GenBank/DDBJ whole genome shotgun (WGS) entry which is preliminary data.</text>
</comment>
<accession>A0AA38FE91</accession>
<proteinExistence type="predicted"/>
<evidence type="ECO:0000313" key="2">
    <source>
        <dbReference type="EMBL" id="KAH9297836.1"/>
    </source>
</evidence>
<dbReference type="AlphaFoldDB" id="A0AA38FE91"/>
<feature type="region of interest" description="Disordered" evidence="1">
    <location>
        <begin position="81"/>
        <end position="153"/>
    </location>
</feature>
<feature type="compositionally biased region" description="Polar residues" evidence="1">
    <location>
        <begin position="84"/>
        <end position="93"/>
    </location>
</feature>
<gene>
    <name evidence="2" type="ORF">KI387_029518</name>
</gene>
<dbReference type="Proteomes" id="UP000824469">
    <property type="component" value="Unassembled WGS sequence"/>
</dbReference>
<keyword evidence="3" id="KW-1185">Reference proteome</keyword>
<feature type="non-terminal residue" evidence="2">
    <location>
        <position position="1"/>
    </location>
</feature>